<keyword evidence="8" id="KW-1185">Reference proteome</keyword>
<dbReference type="InterPro" id="IPR011761">
    <property type="entry name" value="ATP-grasp"/>
</dbReference>
<comment type="subcellular location">
    <subcellularLocation>
        <location evidence="1">Cytoplasm</location>
    </subcellularLocation>
</comment>
<dbReference type="EMBL" id="CAIIXF020000005">
    <property type="protein sequence ID" value="CAH1784425.1"/>
    <property type="molecule type" value="Genomic_DNA"/>
</dbReference>
<evidence type="ECO:0000313" key="8">
    <source>
        <dbReference type="Proteomes" id="UP000749559"/>
    </source>
</evidence>
<feature type="compositionally biased region" description="Low complexity" evidence="6">
    <location>
        <begin position="613"/>
        <end position="645"/>
    </location>
</feature>
<evidence type="ECO:0000256" key="5">
    <source>
        <dbReference type="ARBA" id="ARBA00022840"/>
    </source>
</evidence>
<feature type="region of interest" description="Disordered" evidence="6">
    <location>
        <begin position="96"/>
        <end position="161"/>
    </location>
</feature>
<dbReference type="GO" id="GO:0015630">
    <property type="term" value="C:microtubule cytoskeleton"/>
    <property type="evidence" value="ECO:0007669"/>
    <property type="project" value="TreeGrafter"/>
</dbReference>
<feature type="compositionally biased region" description="Basic and acidic residues" evidence="6">
    <location>
        <begin position="381"/>
        <end position="394"/>
    </location>
</feature>
<feature type="region of interest" description="Disordered" evidence="6">
    <location>
        <begin position="41"/>
        <end position="67"/>
    </location>
</feature>
<dbReference type="Pfam" id="PF03133">
    <property type="entry name" value="TTL"/>
    <property type="match status" value="1"/>
</dbReference>
<evidence type="ECO:0000256" key="6">
    <source>
        <dbReference type="SAM" id="MobiDB-lite"/>
    </source>
</evidence>
<evidence type="ECO:0000256" key="2">
    <source>
        <dbReference type="ARBA" id="ARBA00022490"/>
    </source>
</evidence>
<evidence type="ECO:0000313" key="7">
    <source>
        <dbReference type="EMBL" id="CAH1784425.1"/>
    </source>
</evidence>
<dbReference type="GO" id="GO:0070736">
    <property type="term" value="F:protein-glycine ligase activity, initiating"/>
    <property type="evidence" value="ECO:0007669"/>
    <property type="project" value="TreeGrafter"/>
</dbReference>
<keyword evidence="3" id="KW-0436">Ligase</keyword>
<evidence type="ECO:0000256" key="4">
    <source>
        <dbReference type="ARBA" id="ARBA00022741"/>
    </source>
</evidence>
<evidence type="ECO:0000256" key="1">
    <source>
        <dbReference type="ARBA" id="ARBA00004496"/>
    </source>
</evidence>
<dbReference type="GO" id="GO:0005524">
    <property type="term" value="F:ATP binding"/>
    <property type="evidence" value="ECO:0007669"/>
    <property type="project" value="UniProtKB-UniRule"/>
</dbReference>
<evidence type="ECO:0000256" key="3">
    <source>
        <dbReference type="ARBA" id="ARBA00022598"/>
    </source>
</evidence>
<feature type="compositionally biased region" description="Basic and acidic residues" evidence="6">
    <location>
        <begin position="533"/>
        <end position="544"/>
    </location>
</feature>
<feature type="compositionally biased region" description="Basic residues" evidence="6">
    <location>
        <begin position="143"/>
        <end position="157"/>
    </location>
</feature>
<proteinExistence type="predicted"/>
<feature type="compositionally biased region" description="Basic and acidic residues" evidence="6">
    <location>
        <begin position="437"/>
        <end position="455"/>
    </location>
</feature>
<feature type="compositionally biased region" description="Basic and acidic residues" evidence="6">
    <location>
        <begin position="671"/>
        <end position="680"/>
    </location>
</feature>
<keyword evidence="5" id="KW-0067">ATP-binding</keyword>
<feature type="region of interest" description="Disordered" evidence="6">
    <location>
        <begin position="371"/>
        <end position="680"/>
    </location>
</feature>
<organism evidence="7 8">
    <name type="scientific">Owenia fusiformis</name>
    <name type="common">Polychaete worm</name>
    <dbReference type="NCBI Taxonomy" id="6347"/>
    <lineage>
        <taxon>Eukaryota</taxon>
        <taxon>Metazoa</taxon>
        <taxon>Spiralia</taxon>
        <taxon>Lophotrochozoa</taxon>
        <taxon>Annelida</taxon>
        <taxon>Polychaeta</taxon>
        <taxon>Sedentaria</taxon>
        <taxon>Canalipalpata</taxon>
        <taxon>Sabellida</taxon>
        <taxon>Oweniida</taxon>
        <taxon>Oweniidae</taxon>
        <taxon>Owenia</taxon>
    </lineage>
</organism>
<feature type="compositionally biased region" description="Basic and acidic residues" evidence="6">
    <location>
        <begin position="41"/>
        <end position="66"/>
    </location>
</feature>
<dbReference type="GO" id="GO:0005737">
    <property type="term" value="C:cytoplasm"/>
    <property type="evidence" value="ECO:0007669"/>
    <property type="project" value="UniProtKB-SubCell"/>
</dbReference>
<dbReference type="PROSITE" id="PS51221">
    <property type="entry name" value="TTL"/>
    <property type="match status" value="1"/>
</dbReference>
<keyword evidence="2" id="KW-0963">Cytoplasm</keyword>
<feature type="compositionally biased region" description="Basic and acidic residues" evidence="6">
    <location>
        <begin position="471"/>
        <end position="512"/>
    </location>
</feature>
<protein>
    <submittedName>
        <fullName evidence="7">Uncharacterized protein</fullName>
    </submittedName>
</protein>
<dbReference type="Gene3D" id="3.30.470.20">
    <property type="entry name" value="ATP-grasp fold, B domain"/>
    <property type="match status" value="1"/>
</dbReference>
<feature type="compositionally biased region" description="Basic residues" evidence="6">
    <location>
        <begin position="125"/>
        <end position="135"/>
    </location>
</feature>
<dbReference type="PANTHER" id="PTHR45870:SF2">
    <property type="entry name" value="TUBULIN MONOGLYCYLASE TTLL3"/>
    <property type="match status" value="1"/>
</dbReference>
<dbReference type="SUPFAM" id="SSF56059">
    <property type="entry name" value="Glutathione synthetase ATP-binding domain-like"/>
    <property type="match status" value="1"/>
</dbReference>
<keyword evidence="4" id="KW-0547">Nucleotide-binding</keyword>
<comment type="caution">
    <text evidence="7">The sequence shown here is derived from an EMBL/GenBank/DDBJ whole genome shotgun (WGS) entry which is preliminary data.</text>
</comment>
<name>A0A8J1T5I4_OWEFU</name>
<dbReference type="PROSITE" id="PS50975">
    <property type="entry name" value="ATP_GRASP"/>
    <property type="match status" value="1"/>
</dbReference>
<feature type="compositionally biased region" description="Polar residues" evidence="6">
    <location>
        <begin position="410"/>
        <end position="424"/>
    </location>
</feature>
<dbReference type="PANTHER" id="PTHR45870">
    <property type="entry name" value="TUBULIN MONOGLYCYLASE TTLL3"/>
    <property type="match status" value="1"/>
</dbReference>
<dbReference type="AlphaFoldDB" id="A0A8J1T5I4"/>
<dbReference type="OrthoDB" id="202825at2759"/>
<sequence>MAADVDVERREQTTKIGYKKFKDLGNTSRDTWIRTLLVEKEERAKSSKKSREESFMKDPTQLDRLKNSPYANSVTLPHIEKRNEAYARLANYNMNYERPIPPKKPKDPNDPNQKPERVKSAVHFPRLKPKPKSHTSHSTPKYARGRSMKAKSSKYHRKDPSSGIVPRLLVVQVEKKAHITAERAIKNHKIFQIDAPYPVDRYVRASLRRRGWVEKFHKAEVGGFKFISGYDSDDEQKVVYGAEEYEVSIDQNGIMPWEEENGLYAITSRLVRHKISDFIWSGAAYINNHYNTFSEDQIVNHFVKGRSFSTKSSLVSVLDDLIWYAPTNADTFFPRCFLLNDEGKDAFIDNFRLTTCSAILRHIVEKYYNKKGDSTGSQPSLKRERTEIVCREEKDDSNEPITSCFDATPRVQSQNSSVNIINHTEQSDNDEPNENIESQKEDKDELKDVGKDNNNKDAQNLKQSDNDTDESEHSKKESHTTEQSESKENKANDSDNCNEKPDTDGDKNKGDTTEDCDTEPVVINADTGTTNDKQNDSSDTKNNDSKPAQNESDENKENKDNNNDEKINEKNAINAESKKSERTENGGGDADVNAKENYIIRKKPVKEDIDKTNNSPSKGNKPSNPKLNVYLQNSKNGKSPKSNSKQPHPPKTPVGERRRENSVTLMTPYGKVKDDSKKKSPEVPVKAVELALQYVQQFLQSLQHEDIDDQTKSFTDKEWESLLKWHQNLNHENGKVAITESLLEDSEKALKQLQKKSPQYAIDGCKNLWIVKPADKSKGIGIEVHDKLDDITKFISNSTLQGNYVAQKYIERPFLVYNTKFDIRQWFLVTDWNPLTVWFYRDSYLRICSQEFSLENMHEAIHLSNVAIQQFYENGPRHADLPEDNFWSHKDFSTYLKATGHEGKWEKTVYPGMKNAILCCLLSTQDIPEHRKNAFELYGADFMLSEDCSPWLIEINASPGMSAGSMNKNKLCAQVIEDAIKVVLDQTDDDTDDTGGFELIYRNQFVPNPRCTDVTLSVEGKRIKKNKSCVPTDWLNNEELAACKENLKKGKNEKPVEKPEWKS</sequence>
<dbReference type="GO" id="GO:0046872">
    <property type="term" value="F:metal ion binding"/>
    <property type="evidence" value="ECO:0007669"/>
    <property type="project" value="InterPro"/>
</dbReference>
<gene>
    <name evidence="7" type="ORF">OFUS_LOCUS10619</name>
</gene>
<feature type="compositionally biased region" description="Basic and acidic residues" evidence="6">
    <location>
        <begin position="553"/>
        <end position="569"/>
    </location>
</feature>
<dbReference type="InterPro" id="IPR051437">
    <property type="entry name" value="TTLL_monoglycylase"/>
</dbReference>
<accession>A0A8J1T5I4</accession>
<reference evidence="7" key="1">
    <citation type="submission" date="2022-03" db="EMBL/GenBank/DDBJ databases">
        <authorList>
            <person name="Martin C."/>
        </authorList>
    </citation>
    <scope>NUCLEOTIDE SEQUENCE</scope>
</reference>
<feature type="compositionally biased region" description="Basic and acidic residues" evidence="6">
    <location>
        <begin position="104"/>
        <end position="119"/>
    </location>
</feature>
<dbReference type="InterPro" id="IPR004344">
    <property type="entry name" value="TTL/TTLL_fam"/>
</dbReference>
<dbReference type="Proteomes" id="UP000749559">
    <property type="component" value="Unassembled WGS sequence"/>
</dbReference>